<keyword evidence="1" id="KW-0472">Membrane</keyword>
<name>A0A8E0WN34_9RICK</name>
<evidence type="ECO:0000313" key="2">
    <source>
        <dbReference type="EMBL" id="KDO03645.1"/>
    </source>
</evidence>
<dbReference type="HAMAP" id="MF_00386">
    <property type="entry name" value="UPF0161_YidD"/>
    <property type="match status" value="1"/>
</dbReference>
<dbReference type="RefSeq" id="WP_008580030.1">
    <property type="nucleotide sequence ID" value="NZ_CP113531.1"/>
</dbReference>
<comment type="similarity">
    <text evidence="1">Belongs to the UPF0161 family.</text>
</comment>
<protein>
    <recommendedName>
        <fullName evidence="1">Putative membrane protein insertion efficiency factor</fullName>
    </recommendedName>
</protein>
<comment type="subcellular location">
    <subcellularLocation>
        <location evidence="1">Cell membrane</location>
        <topology evidence="1">Peripheral membrane protein</topology>
        <orientation evidence="1">Cytoplasmic side</orientation>
    </subcellularLocation>
</comment>
<sequence length="91" mass="10602">MSKILLLIIKFYQYFISPLLGNNCRFRPTCSEYAKEAITTHGTLKGLLLTFKRIIKCQPFYNGVLLHDTEVRFHSCESGNPATKRYKHTKF</sequence>
<accession>A0A8E0WN34</accession>
<dbReference type="Proteomes" id="UP000027161">
    <property type="component" value="Unassembled WGS sequence"/>
</dbReference>
<dbReference type="AlphaFoldDB" id="A0A8E0WN34"/>
<keyword evidence="3" id="KW-1185">Reference proteome</keyword>
<comment type="caution">
    <text evidence="2">The sequence shown here is derived from an EMBL/GenBank/DDBJ whole genome shotgun (WGS) entry which is preliminary data.</text>
</comment>
<dbReference type="SMART" id="SM01234">
    <property type="entry name" value="Haemolytic"/>
    <property type="match status" value="1"/>
</dbReference>
<comment type="function">
    <text evidence="1">Could be involved in insertion of integral membrane proteins into the membrane.</text>
</comment>
<dbReference type="EMBL" id="JFKF01000014">
    <property type="protein sequence ID" value="KDO03645.1"/>
    <property type="molecule type" value="Genomic_DNA"/>
</dbReference>
<evidence type="ECO:0000256" key="1">
    <source>
        <dbReference type="HAMAP-Rule" id="MF_00386"/>
    </source>
</evidence>
<dbReference type="Pfam" id="PF01809">
    <property type="entry name" value="YidD"/>
    <property type="match status" value="1"/>
</dbReference>
<organism evidence="2 3">
    <name type="scientific">Rickettsia tamurae subsp. buchneri</name>
    <dbReference type="NCBI Taxonomy" id="1462938"/>
    <lineage>
        <taxon>Bacteria</taxon>
        <taxon>Pseudomonadati</taxon>
        <taxon>Pseudomonadota</taxon>
        <taxon>Alphaproteobacteria</taxon>
        <taxon>Rickettsiales</taxon>
        <taxon>Rickettsiaceae</taxon>
        <taxon>Rickettsieae</taxon>
        <taxon>Rickettsia</taxon>
        <taxon>spotted fever group</taxon>
    </lineage>
</organism>
<dbReference type="GO" id="GO:0005886">
    <property type="term" value="C:plasma membrane"/>
    <property type="evidence" value="ECO:0007669"/>
    <property type="project" value="UniProtKB-SubCell"/>
</dbReference>
<keyword evidence="1" id="KW-1003">Cell membrane</keyword>
<evidence type="ECO:0000313" key="3">
    <source>
        <dbReference type="Proteomes" id="UP000027161"/>
    </source>
</evidence>
<reference evidence="2 3" key="1">
    <citation type="submission" date="2014-02" db="EMBL/GenBank/DDBJ databases">
        <title>Draft genome sequence of Rickettsia buchneri sp. nov. ISO7T.</title>
        <authorList>
            <person name="Felsheim R.F."/>
            <person name="Kurtti T.J."/>
            <person name="Munderloh U.G."/>
        </authorList>
    </citation>
    <scope>NUCLEOTIDE SEQUENCE [LARGE SCALE GENOMIC DNA]</scope>
    <source>
        <strain evidence="2 3">ISO7</strain>
    </source>
</reference>
<dbReference type="InterPro" id="IPR002696">
    <property type="entry name" value="Membr_insert_effic_factor_YidD"/>
</dbReference>
<proteinExistence type="inferred from homology"/>
<dbReference type="PANTHER" id="PTHR33383">
    <property type="entry name" value="MEMBRANE PROTEIN INSERTION EFFICIENCY FACTOR-RELATED"/>
    <property type="match status" value="1"/>
</dbReference>
<dbReference type="NCBIfam" id="TIGR00278">
    <property type="entry name" value="membrane protein insertion efficiency factor YidD"/>
    <property type="match status" value="1"/>
</dbReference>
<dbReference type="PANTHER" id="PTHR33383:SF1">
    <property type="entry name" value="MEMBRANE PROTEIN INSERTION EFFICIENCY FACTOR-RELATED"/>
    <property type="match status" value="1"/>
</dbReference>
<gene>
    <name evidence="2" type="primary">yidD</name>
    <name evidence="2" type="ORF">REISMN_00510</name>
</gene>